<feature type="domain" description="TIR" evidence="2">
    <location>
        <begin position="591"/>
        <end position="735"/>
    </location>
</feature>
<evidence type="ECO:0000313" key="3">
    <source>
        <dbReference type="EMBL" id="KAK9818213.1"/>
    </source>
</evidence>
<dbReference type="InterPro" id="IPR024983">
    <property type="entry name" value="CHAT_dom"/>
</dbReference>
<accession>A0AAW1QB41</accession>
<organism evidence="3 4">
    <name type="scientific">[Myrmecia] bisecta</name>
    <dbReference type="NCBI Taxonomy" id="41462"/>
    <lineage>
        <taxon>Eukaryota</taxon>
        <taxon>Viridiplantae</taxon>
        <taxon>Chlorophyta</taxon>
        <taxon>core chlorophytes</taxon>
        <taxon>Trebouxiophyceae</taxon>
        <taxon>Trebouxiales</taxon>
        <taxon>Trebouxiaceae</taxon>
        <taxon>Myrmecia</taxon>
    </lineage>
</organism>
<evidence type="ECO:0000256" key="1">
    <source>
        <dbReference type="SAM" id="MobiDB-lite"/>
    </source>
</evidence>
<dbReference type="EMBL" id="JALJOR010000004">
    <property type="protein sequence ID" value="KAK9818213.1"/>
    <property type="molecule type" value="Genomic_DNA"/>
</dbReference>
<protein>
    <recommendedName>
        <fullName evidence="2">TIR domain-containing protein</fullName>
    </recommendedName>
</protein>
<reference evidence="3 4" key="1">
    <citation type="journal article" date="2024" name="Nat. Commun.">
        <title>Phylogenomics reveals the evolutionary origins of lichenization in chlorophyte algae.</title>
        <authorList>
            <person name="Puginier C."/>
            <person name="Libourel C."/>
            <person name="Otte J."/>
            <person name="Skaloud P."/>
            <person name="Haon M."/>
            <person name="Grisel S."/>
            <person name="Petersen M."/>
            <person name="Berrin J.G."/>
            <person name="Delaux P.M."/>
            <person name="Dal Grande F."/>
            <person name="Keller J."/>
        </authorList>
    </citation>
    <scope>NUCLEOTIDE SEQUENCE [LARGE SCALE GENOMIC DNA]</scope>
    <source>
        <strain evidence="3 4">SAG 2043</strain>
    </source>
</reference>
<gene>
    <name evidence="3" type="ORF">WJX72_008866</name>
</gene>
<dbReference type="InterPro" id="IPR000157">
    <property type="entry name" value="TIR_dom"/>
</dbReference>
<dbReference type="InterPro" id="IPR035897">
    <property type="entry name" value="Toll_tir_struct_dom_sf"/>
</dbReference>
<dbReference type="SMART" id="SM00255">
    <property type="entry name" value="TIR"/>
    <property type="match status" value="1"/>
</dbReference>
<keyword evidence="4" id="KW-1185">Reference proteome</keyword>
<sequence>MPELLEDVIAKMGVLSATQKHLEVLQCYRDECGGRALQTFADAKAHVANPATPREAIWLCFILKDEIDVRLRSIKPEDWMPICNAVAGQPSLLHSLEEATKTLCNKAFQGQDRRGAAETLLQADALKYEQPQDRLVEQLEILQVAYKGLQEIAARYNQDWEQALWWAERGRAQALQDQLVRLMHKRNASSGLSQPGGIAQGDSGSKGHASAVSPAGSLAPKSMVQKLPAGVLVVVLTALNANTLGSPLIASTTHIVFLPDQVLARVPFTALHDGVQYLVQRTGVSVSPSLAMLYECLGNSAQAEVGAEEGWEVIAQFPDKLATVKPLVEAAVIEHLGSLTAVRLEWGVACTVAYMTFLHAASVDSVNLLISRLARDGVKMAFNKKSDKESEILILDTGSWTWLKLEKPPCIRWVVLITTPAAGYLKKFIVAKGVNLFHRNLVLRYRLHPDPSSHSPVVAFDLVHPDELRELNIQALVAEVDTVDTVAMRAPPEMDSTDVTHLIMEFWQGLRAIGARIKLPLDEYRKQAREQGDSDAEGPATPQRFMLLDVQSDSSGSGSSFPEPQFGEVQALQQSDTLQQTNSRSFQKRRWDWDVFICHAGEDKPFGRLLWDRLVLHDLRAFLDDESLVLGTQVDQSLERAAKSTQIAVVLLSREFFQKEWPRKELGWFLSHAEATRAQVIPVFLRITADECAQLAGDDALAAVCNIGGIRHAGEQYLNMPVYEQRTIEQIVEEICCRTGVAYRGCD</sequence>
<evidence type="ECO:0000313" key="4">
    <source>
        <dbReference type="Proteomes" id="UP001489004"/>
    </source>
</evidence>
<dbReference type="SUPFAM" id="SSF52200">
    <property type="entry name" value="Toll/Interleukin receptor TIR domain"/>
    <property type="match status" value="1"/>
</dbReference>
<dbReference type="PROSITE" id="PS50104">
    <property type="entry name" value="TIR"/>
    <property type="match status" value="1"/>
</dbReference>
<comment type="caution">
    <text evidence="3">The sequence shown here is derived from an EMBL/GenBank/DDBJ whole genome shotgun (WGS) entry which is preliminary data.</text>
</comment>
<feature type="region of interest" description="Disordered" evidence="1">
    <location>
        <begin position="188"/>
        <end position="214"/>
    </location>
</feature>
<evidence type="ECO:0000259" key="2">
    <source>
        <dbReference type="PROSITE" id="PS50104"/>
    </source>
</evidence>
<dbReference type="AlphaFoldDB" id="A0AAW1QB41"/>
<dbReference type="Pfam" id="PF12770">
    <property type="entry name" value="CHAT"/>
    <property type="match status" value="1"/>
</dbReference>
<name>A0AAW1QB41_9CHLO</name>
<proteinExistence type="predicted"/>
<dbReference type="Gene3D" id="3.40.50.10140">
    <property type="entry name" value="Toll/interleukin-1 receptor homology (TIR) domain"/>
    <property type="match status" value="1"/>
</dbReference>
<dbReference type="Proteomes" id="UP001489004">
    <property type="component" value="Unassembled WGS sequence"/>
</dbReference>
<dbReference type="Pfam" id="PF13676">
    <property type="entry name" value="TIR_2"/>
    <property type="match status" value="1"/>
</dbReference>
<dbReference type="GO" id="GO:0007165">
    <property type="term" value="P:signal transduction"/>
    <property type="evidence" value="ECO:0007669"/>
    <property type="project" value="InterPro"/>
</dbReference>